<dbReference type="Gene3D" id="3.40.50.720">
    <property type="entry name" value="NAD(P)-binding Rossmann-like Domain"/>
    <property type="match status" value="1"/>
</dbReference>
<dbReference type="OrthoDB" id="9787292at2"/>
<dbReference type="GO" id="GO:0005737">
    <property type="term" value="C:cytoplasm"/>
    <property type="evidence" value="ECO:0007669"/>
    <property type="project" value="TreeGrafter"/>
</dbReference>
<evidence type="ECO:0000313" key="2">
    <source>
        <dbReference type="EMBL" id="TQM00336.1"/>
    </source>
</evidence>
<dbReference type="InterPro" id="IPR036291">
    <property type="entry name" value="NAD(P)-bd_dom_sf"/>
</dbReference>
<reference evidence="2 3" key="1">
    <citation type="submission" date="2019-06" db="EMBL/GenBank/DDBJ databases">
        <title>Sequencing the genomes of 1000 actinobacteria strains.</title>
        <authorList>
            <person name="Klenk H.-P."/>
        </authorList>
    </citation>
    <scope>NUCLEOTIDE SEQUENCE [LARGE SCALE GENOMIC DNA]</scope>
    <source>
        <strain evidence="2 3">DSM 102200</strain>
    </source>
</reference>
<dbReference type="GO" id="GO:0004029">
    <property type="term" value="F:aldehyde dehydrogenase (NAD+) activity"/>
    <property type="evidence" value="ECO:0007669"/>
    <property type="project" value="TreeGrafter"/>
</dbReference>
<comment type="caution">
    <text evidence="2">The sequence shown here is derived from an EMBL/GenBank/DDBJ whole genome shotgun (WGS) entry which is preliminary data.</text>
</comment>
<dbReference type="InterPro" id="IPR001509">
    <property type="entry name" value="Epimerase_deHydtase"/>
</dbReference>
<dbReference type="AlphaFoldDB" id="A0A543CTA0"/>
<dbReference type="InterPro" id="IPR051783">
    <property type="entry name" value="NAD(P)-dependent_oxidoreduct"/>
</dbReference>
<dbReference type="EMBL" id="VFOZ01000001">
    <property type="protein sequence ID" value="TQM00336.1"/>
    <property type="molecule type" value="Genomic_DNA"/>
</dbReference>
<accession>A0A543CTA0</accession>
<evidence type="ECO:0000259" key="1">
    <source>
        <dbReference type="Pfam" id="PF01370"/>
    </source>
</evidence>
<dbReference type="Pfam" id="PF01370">
    <property type="entry name" value="Epimerase"/>
    <property type="match status" value="1"/>
</dbReference>
<organism evidence="2 3">
    <name type="scientific">Actinoallomurus bryophytorum</name>
    <dbReference type="NCBI Taxonomy" id="1490222"/>
    <lineage>
        <taxon>Bacteria</taxon>
        <taxon>Bacillati</taxon>
        <taxon>Actinomycetota</taxon>
        <taxon>Actinomycetes</taxon>
        <taxon>Streptosporangiales</taxon>
        <taxon>Thermomonosporaceae</taxon>
        <taxon>Actinoallomurus</taxon>
    </lineage>
</organism>
<dbReference type="PANTHER" id="PTHR48079">
    <property type="entry name" value="PROTEIN YEEZ"/>
    <property type="match status" value="1"/>
</dbReference>
<name>A0A543CTA0_9ACTN</name>
<sequence length="287" mass="30200">MHVFIAGGTGVLGRRIIPRLIAGGHRVTALTRTTDGGASVLAAGAVPALVDVYDVDALTRAVRLAAPDVVMHQLTALSGRDFAANARIRTVGTRNLVDAALNAGVGRVIAQSIAWNYEPGDKPADESVPLDLNASEPRRRGVESVNILETVTREIPEWVVLRYGLLYGTGTWYAPGGLMAGEAKAGRLVADHDVSSFVHVGDAAEAAVRALDWPSGTVNVCDDEPAPGTEWLPAFCHAVGAPPPERAAAELGRQGWARGADNGHARGDLHWTPETPSWRVGFAAFTG</sequence>
<protein>
    <submittedName>
        <fullName evidence="2">Nucleoside-diphosphate-sugar epimerase</fullName>
    </submittedName>
</protein>
<dbReference type="SUPFAM" id="SSF51735">
    <property type="entry name" value="NAD(P)-binding Rossmann-fold domains"/>
    <property type="match status" value="1"/>
</dbReference>
<feature type="domain" description="NAD-dependent epimerase/dehydratase" evidence="1">
    <location>
        <begin position="3"/>
        <end position="219"/>
    </location>
</feature>
<evidence type="ECO:0000313" key="3">
    <source>
        <dbReference type="Proteomes" id="UP000316096"/>
    </source>
</evidence>
<proteinExistence type="predicted"/>
<dbReference type="Proteomes" id="UP000316096">
    <property type="component" value="Unassembled WGS sequence"/>
</dbReference>
<keyword evidence="3" id="KW-1185">Reference proteome</keyword>
<dbReference type="RefSeq" id="WP_141959790.1">
    <property type="nucleotide sequence ID" value="NZ_VFOZ01000001.1"/>
</dbReference>
<gene>
    <name evidence="2" type="ORF">FB559_6047</name>
</gene>
<dbReference type="PANTHER" id="PTHR48079:SF6">
    <property type="entry name" value="NAD(P)-BINDING DOMAIN-CONTAINING PROTEIN-RELATED"/>
    <property type="match status" value="1"/>
</dbReference>